<name>A0A897NZ62_9EURY</name>
<dbReference type="Pfam" id="PF06510">
    <property type="entry name" value="DUF1102"/>
    <property type="match status" value="1"/>
</dbReference>
<dbReference type="RefSeq" id="WP_229121281.1">
    <property type="nucleotide sequence ID" value="NZ_CP064791.1"/>
</dbReference>
<dbReference type="EMBL" id="CP064791">
    <property type="protein sequence ID" value="QSG16013.1"/>
    <property type="molecule type" value="Genomic_DNA"/>
</dbReference>
<dbReference type="GeneID" id="68859136"/>
<dbReference type="Proteomes" id="UP000663292">
    <property type="component" value="Chromosome"/>
</dbReference>
<organism evidence="1 2">
    <name type="scientific">Halapricum desulfuricans</name>
    <dbReference type="NCBI Taxonomy" id="2841257"/>
    <lineage>
        <taxon>Archaea</taxon>
        <taxon>Methanobacteriati</taxon>
        <taxon>Methanobacteriota</taxon>
        <taxon>Stenosarchaea group</taxon>
        <taxon>Halobacteria</taxon>
        <taxon>Halobacteriales</taxon>
        <taxon>Haloarculaceae</taxon>
        <taxon>Halapricum</taxon>
    </lineage>
</organism>
<sequence length="353" mass="37115">MKRRNVLAALGTLSAGGALTMGSGAFTSVSAERNVSISVASDANAFLRLAPCSESQNGDYVTGADSGTMTLNLSDSNNNVAGSGLNPDATTVIHNIFEICNQGTQSVGVWLETNPVENDNGDDAVSLYRDSTQNAPVTGADNAICLDTGQCICVGLVARTQGIDPDEFQNLFQPVDEDGEHQMLVHADAEASCGEPAFPPEPSARRLDTGTANWKVTSGPTLSDTRDAQVITDPPSAWDTSNQANWVDPFGTGGLESDPADDEVPYVYELDFEVDAGSRDLVIEEYGADNPVEFFLDESSIGGYSGEEAFDPLRSDIPTQSVNAGTHTLRAEVTNLTGSNGNPTGLLVAARLE</sequence>
<accession>A0A897NZ62</accession>
<evidence type="ECO:0000313" key="1">
    <source>
        <dbReference type="EMBL" id="QSG16013.1"/>
    </source>
</evidence>
<reference evidence="1 2" key="1">
    <citation type="submission" date="2020-11" db="EMBL/GenBank/DDBJ databases">
        <title>Carbohydrate-dependent, anaerobic sulfur respiration: A novel catabolism in halophilic archaea.</title>
        <authorList>
            <person name="Sorokin D.Y."/>
            <person name="Messina E."/>
            <person name="Smedile F."/>
            <person name="La Cono V."/>
            <person name="Hallsworth J.E."/>
            <person name="Yakimov M.M."/>
        </authorList>
    </citation>
    <scope>NUCLEOTIDE SEQUENCE [LARGE SCALE GENOMIC DNA]</scope>
    <source>
        <strain evidence="1 2">HSR-Est</strain>
    </source>
</reference>
<evidence type="ECO:0000313" key="2">
    <source>
        <dbReference type="Proteomes" id="UP000663292"/>
    </source>
</evidence>
<dbReference type="InterPro" id="IPR009482">
    <property type="entry name" value="DUF1102"/>
</dbReference>
<dbReference type="AlphaFoldDB" id="A0A897NZ62"/>
<gene>
    <name evidence="1" type="ORF">HSEST_2503</name>
</gene>
<keyword evidence="2" id="KW-1185">Reference proteome</keyword>
<protein>
    <submittedName>
        <fullName evidence="1">DUF1102 family</fullName>
    </submittedName>
</protein>
<proteinExistence type="predicted"/>